<feature type="signal peptide" evidence="1">
    <location>
        <begin position="1"/>
        <end position="28"/>
    </location>
</feature>
<accession>A0A1Z4JRH2</accession>
<sequence>MQRRLLLLLTLFSLPIMMSIASKTSVQAQYVPKNPDETAIVQLVRSRYPKATVTRLAIADRYGLYSWVDGETGGQTVVLKDLTANQWQFVRGTGGMLRAEDITGFGVPQPTALKLVDAIQQQIRSSSRTRE</sequence>
<geneLocation type="plasmid" evidence="2">
    <name>plasmid1</name>
</geneLocation>
<feature type="chain" id="PRO_5011119806" evidence="1">
    <location>
        <begin position="29"/>
        <end position="131"/>
    </location>
</feature>
<keyword evidence="2" id="KW-0614">Plasmid</keyword>
<evidence type="ECO:0000256" key="1">
    <source>
        <dbReference type="SAM" id="SignalP"/>
    </source>
</evidence>
<evidence type="ECO:0000313" key="2">
    <source>
        <dbReference type="EMBL" id="BAY59320.1"/>
    </source>
</evidence>
<keyword evidence="3" id="KW-1185">Reference proteome</keyword>
<evidence type="ECO:0000313" key="3">
    <source>
        <dbReference type="Proteomes" id="UP000217895"/>
    </source>
</evidence>
<protein>
    <submittedName>
        <fullName evidence="2">Uncharacterized protein</fullName>
    </submittedName>
</protein>
<name>A0A1Z4JRH2_LEPBY</name>
<reference evidence="2 3" key="1">
    <citation type="submission" date="2017-06" db="EMBL/GenBank/DDBJ databases">
        <title>Genome sequencing of cyanobaciteial culture collection at National Institute for Environmental Studies (NIES).</title>
        <authorList>
            <person name="Hirose Y."/>
            <person name="Shimura Y."/>
            <person name="Fujisawa T."/>
            <person name="Nakamura Y."/>
            <person name="Kawachi M."/>
        </authorList>
    </citation>
    <scope>NUCLEOTIDE SEQUENCE [LARGE SCALE GENOMIC DNA]</scope>
    <source>
        <strain evidence="2 3">NIES-2135</strain>
        <plasmid evidence="3">Plasmid Plasmid1 dna</plasmid>
    </source>
</reference>
<organism evidence="2 3">
    <name type="scientific">Leptolyngbya boryana NIES-2135</name>
    <dbReference type="NCBI Taxonomy" id="1973484"/>
    <lineage>
        <taxon>Bacteria</taxon>
        <taxon>Bacillati</taxon>
        <taxon>Cyanobacteriota</taxon>
        <taxon>Cyanophyceae</taxon>
        <taxon>Leptolyngbyales</taxon>
        <taxon>Leptolyngbyaceae</taxon>
        <taxon>Leptolyngbya group</taxon>
        <taxon>Leptolyngbya</taxon>
    </lineage>
</organism>
<gene>
    <name evidence="2" type="ORF">NIES2135_61970</name>
</gene>
<dbReference type="Proteomes" id="UP000217895">
    <property type="component" value="Plasmid Plasmid1 dna"/>
</dbReference>
<dbReference type="EMBL" id="AP018204">
    <property type="protein sequence ID" value="BAY59320.1"/>
    <property type="molecule type" value="Genomic_DNA"/>
</dbReference>
<proteinExistence type="predicted"/>
<dbReference type="AlphaFoldDB" id="A0A1Z4JRH2"/>
<keyword evidence="1" id="KW-0732">Signal</keyword>